<name>A0ABR7N2S4_9FIRM</name>
<dbReference type="RefSeq" id="WP_249298176.1">
    <property type="nucleotide sequence ID" value="NZ_JACRSX010000013.1"/>
</dbReference>
<dbReference type="InterPro" id="IPR000801">
    <property type="entry name" value="Esterase-like"/>
</dbReference>
<dbReference type="InterPro" id="IPR029058">
    <property type="entry name" value="AB_hydrolase_fold"/>
</dbReference>
<organism evidence="2 3">
    <name type="scientific">Jutongia huaianensis</name>
    <dbReference type="NCBI Taxonomy" id="2763668"/>
    <lineage>
        <taxon>Bacteria</taxon>
        <taxon>Bacillati</taxon>
        <taxon>Bacillota</taxon>
        <taxon>Clostridia</taxon>
        <taxon>Lachnospirales</taxon>
        <taxon>Lachnospiraceae</taxon>
        <taxon>Jutongia</taxon>
    </lineage>
</organism>
<dbReference type="InterPro" id="IPR003343">
    <property type="entry name" value="Big_2"/>
</dbReference>
<feature type="domain" description="BIG2" evidence="1">
    <location>
        <begin position="38"/>
        <end position="101"/>
    </location>
</feature>
<dbReference type="PANTHER" id="PTHR48098:SF1">
    <property type="entry name" value="DIACYLGLYCEROL ACYLTRANSFERASE_MYCOLYLTRANSFERASE AG85A"/>
    <property type="match status" value="1"/>
</dbReference>
<dbReference type="InterPro" id="IPR008964">
    <property type="entry name" value="Invasin/intimin_cell_adhesion"/>
</dbReference>
<dbReference type="PANTHER" id="PTHR48098">
    <property type="entry name" value="ENTEROCHELIN ESTERASE-RELATED"/>
    <property type="match status" value="1"/>
</dbReference>
<sequence length="418" mass="46339">MKIKQCIKKIAFLCLVAGLLISGILGMGVSAQKKKTVISSKKLILSVGQKKKLKVKKKNKTVKWSSGNKKVATVNSKGIVCGKKTGKTTVTAIVQMKKYVWKVTVKDVKKPAEAVTQKPVIPEPSPAVPTATATATATPIPSQTVTLSPEQEWEIGKTSGTKEAFQQYFHPDMKQYTGKKQGVPLGNFEEMTYPSEIVGAEREAYVYLPPEYDSSKKYPVLYLLHGIGCDRGQWRYMYLNEILSNMIYTGELQPVVAVIPSIVPKDGLNKDTFSAENIEAFTKFEKEFIQDLEPYVLANYGVSSKREDTGVCGLSMGGMEALRLGFAIKDHFNYIGSFSAAPTLDTGILTLDGWKTKPQTVLLCTGDADGTVGSNPQDYHEKLVENNVDHIWYLYPKGKHDEKVWKNGLVNFLKRSYK</sequence>
<gene>
    <name evidence="2" type="ORF">H8704_09900</name>
</gene>
<accession>A0ABR7N2S4</accession>
<evidence type="ECO:0000313" key="3">
    <source>
        <dbReference type="Proteomes" id="UP000606193"/>
    </source>
</evidence>
<dbReference type="Proteomes" id="UP000606193">
    <property type="component" value="Unassembled WGS sequence"/>
</dbReference>
<evidence type="ECO:0000259" key="1">
    <source>
        <dbReference type="Pfam" id="PF02368"/>
    </source>
</evidence>
<dbReference type="SUPFAM" id="SSF49373">
    <property type="entry name" value="Invasin/intimin cell-adhesion fragments"/>
    <property type="match status" value="1"/>
</dbReference>
<evidence type="ECO:0000313" key="2">
    <source>
        <dbReference type="EMBL" id="MBC8562932.1"/>
    </source>
</evidence>
<dbReference type="Gene3D" id="2.60.40.1080">
    <property type="match status" value="1"/>
</dbReference>
<dbReference type="InterPro" id="IPR050583">
    <property type="entry name" value="Mycobacterial_A85_antigen"/>
</dbReference>
<dbReference type="Pfam" id="PF00756">
    <property type="entry name" value="Esterase"/>
    <property type="match status" value="1"/>
</dbReference>
<dbReference type="Pfam" id="PF02368">
    <property type="entry name" value="Big_2"/>
    <property type="match status" value="1"/>
</dbReference>
<dbReference type="SUPFAM" id="SSF53474">
    <property type="entry name" value="alpha/beta-Hydrolases"/>
    <property type="match status" value="1"/>
</dbReference>
<proteinExistence type="predicted"/>
<reference evidence="2 3" key="1">
    <citation type="submission" date="2020-08" db="EMBL/GenBank/DDBJ databases">
        <title>Genome public.</title>
        <authorList>
            <person name="Liu C."/>
            <person name="Sun Q."/>
        </authorList>
    </citation>
    <scope>NUCLEOTIDE SEQUENCE [LARGE SCALE GENOMIC DNA]</scope>
    <source>
        <strain evidence="2 3">NSJ-37</strain>
    </source>
</reference>
<keyword evidence="3" id="KW-1185">Reference proteome</keyword>
<dbReference type="Gene3D" id="3.40.50.1820">
    <property type="entry name" value="alpha/beta hydrolase"/>
    <property type="match status" value="1"/>
</dbReference>
<protein>
    <submittedName>
        <fullName evidence="2">Ig-like domain-containing protein</fullName>
    </submittedName>
</protein>
<dbReference type="EMBL" id="JACRSX010000013">
    <property type="protein sequence ID" value="MBC8562932.1"/>
    <property type="molecule type" value="Genomic_DNA"/>
</dbReference>
<comment type="caution">
    <text evidence="2">The sequence shown here is derived from an EMBL/GenBank/DDBJ whole genome shotgun (WGS) entry which is preliminary data.</text>
</comment>